<gene>
    <name evidence="3" type="ORF">MUS1_11270</name>
</gene>
<protein>
    <recommendedName>
        <fullName evidence="2">PEGA domain-containing protein</fullName>
    </recommendedName>
</protein>
<evidence type="ECO:0000259" key="2">
    <source>
        <dbReference type="Pfam" id="PF08308"/>
    </source>
</evidence>
<name>X7E867_9GAMM</name>
<dbReference type="AlphaFoldDB" id="X7E867"/>
<sequence>MKKIIIATFVFTTLILTGCATVISGTSQTLTFNSDVEDVDVYVDGALIGRTPVSASFKKNKAQTVMFRKEGYKAVTREITKSFDKVALLSIFWDYSTTDLITGAVYEYAPNAIYVEMPKKEE</sequence>
<evidence type="ECO:0000313" key="4">
    <source>
        <dbReference type="Proteomes" id="UP000054058"/>
    </source>
</evidence>
<accession>X7E867</accession>
<dbReference type="Pfam" id="PF08308">
    <property type="entry name" value="PEGA"/>
    <property type="match status" value="1"/>
</dbReference>
<dbReference type="eggNOG" id="ENOG5032F7F">
    <property type="taxonomic scope" value="Bacteria"/>
</dbReference>
<dbReference type="OrthoDB" id="194242at2"/>
<dbReference type="Proteomes" id="UP000054058">
    <property type="component" value="Unassembled WGS sequence"/>
</dbReference>
<evidence type="ECO:0000256" key="1">
    <source>
        <dbReference type="SAM" id="SignalP"/>
    </source>
</evidence>
<dbReference type="RefSeq" id="WP_036160433.1">
    <property type="nucleotide sequence ID" value="NZ_JAMB01000004.1"/>
</dbReference>
<keyword evidence="1" id="KW-0732">Signal</keyword>
<feature type="chain" id="PRO_5004978112" description="PEGA domain-containing protein" evidence="1">
    <location>
        <begin position="21"/>
        <end position="122"/>
    </location>
</feature>
<dbReference type="STRING" id="1122207.MUS1_11270"/>
<feature type="signal peptide" evidence="1">
    <location>
        <begin position="1"/>
        <end position="20"/>
    </location>
</feature>
<dbReference type="EMBL" id="JAMB01000004">
    <property type="protein sequence ID" value="ETX11366.1"/>
    <property type="molecule type" value="Genomic_DNA"/>
</dbReference>
<keyword evidence="4" id="KW-1185">Reference proteome</keyword>
<evidence type="ECO:0000313" key="3">
    <source>
        <dbReference type="EMBL" id="ETX11366.1"/>
    </source>
</evidence>
<proteinExistence type="predicted"/>
<organism evidence="3 4">
    <name type="scientific">Marinomonas ushuaiensis DSM 15871</name>
    <dbReference type="NCBI Taxonomy" id="1122207"/>
    <lineage>
        <taxon>Bacteria</taxon>
        <taxon>Pseudomonadati</taxon>
        <taxon>Pseudomonadota</taxon>
        <taxon>Gammaproteobacteria</taxon>
        <taxon>Oceanospirillales</taxon>
        <taxon>Oceanospirillaceae</taxon>
        <taxon>Marinomonas</taxon>
    </lineage>
</organism>
<dbReference type="InterPro" id="IPR013229">
    <property type="entry name" value="PEGA"/>
</dbReference>
<reference evidence="3 4" key="1">
    <citation type="submission" date="2014-01" db="EMBL/GenBank/DDBJ databases">
        <title>Marinomonas ushuaiensis DSM 15871 Genome Sequencing.</title>
        <authorList>
            <person name="Lai Q."/>
            <person name="Shao Z.S."/>
        </authorList>
    </citation>
    <scope>NUCLEOTIDE SEQUENCE [LARGE SCALE GENOMIC DNA]</scope>
    <source>
        <strain evidence="3 4">DSM 15871</strain>
    </source>
</reference>
<dbReference type="PATRIC" id="fig|1122207.3.peg.1387"/>
<dbReference type="PROSITE" id="PS51257">
    <property type="entry name" value="PROKAR_LIPOPROTEIN"/>
    <property type="match status" value="1"/>
</dbReference>
<comment type="caution">
    <text evidence="3">The sequence shown here is derived from an EMBL/GenBank/DDBJ whole genome shotgun (WGS) entry which is preliminary data.</text>
</comment>
<feature type="domain" description="PEGA" evidence="2">
    <location>
        <begin position="28"/>
        <end position="80"/>
    </location>
</feature>